<organism evidence="3 5">
    <name type="scientific">Caballeronia calidae</name>
    <dbReference type="NCBI Taxonomy" id="1777139"/>
    <lineage>
        <taxon>Bacteria</taxon>
        <taxon>Pseudomonadati</taxon>
        <taxon>Pseudomonadota</taxon>
        <taxon>Betaproteobacteria</taxon>
        <taxon>Burkholderiales</taxon>
        <taxon>Burkholderiaceae</taxon>
        <taxon>Caballeronia</taxon>
    </lineage>
</organism>
<evidence type="ECO:0000313" key="2">
    <source>
        <dbReference type="EMBL" id="SAK69989.1"/>
    </source>
</evidence>
<dbReference type="Pfam" id="PF01609">
    <property type="entry name" value="DDE_Tnp_1"/>
    <property type="match status" value="1"/>
</dbReference>
<sequence length="132" mass="14581">MPIVLAAVARDAGAAPKQVLADAGYRSEATFELLREHPAELIVAPGREGKKEVKVDARKRPLCAAMADKFTCAQTQAAYRKRKWLSEPPNAWVKSVLGFRQFSMRGLAKAQAEWKLVCAALNLRRMSKMTPA</sequence>
<dbReference type="Proteomes" id="UP000071859">
    <property type="component" value="Unassembled WGS sequence"/>
</dbReference>
<keyword evidence="5" id="KW-1185">Reference proteome</keyword>
<name>A0A158E0Z4_9BURK</name>
<protein>
    <submittedName>
        <fullName evidence="3">Transposase DDE domain protein</fullName>
    </submittedName>
</protein>
<dbReference type="PANTHER" id="PTHR33408:SF2">
    <property type="entry name" value="TRANSPOSASE DDE DOMAIN-CONTAINING PROTEIN"/>
    <property type="match status" value="1"/>
</dbReference>
<dbReference type="GO" id="GO:0004803">
    <property type="term" value="F:transposase activity"/>
    <property type="evidence" value="ECO:0007669"/>
    <property type="project" value="InterPro"/>
</dbReference>
<reference evidence="3" key="1">
    <citation type="submission" date="2016-01" db="EMBL/GenBank/DDBJ databases">
        <authorList>
            <person name="Oliw E.H."/>
        </authorList>
    </citation>
    <scope>NUCLEOTIDE SEQUENCE [LARGE SCALE GENOMIC DNA]</scope>
    <source>
        <strain evidence="3">LMG 29321</strain>
    </source>
</reference>
<dbReference type="InterPro" id="IPR002559">
    <property type="entry name" value="Transposase_11"/>
</dbReference>
<gene>
    <name evidence="2" type="ORF">AWB78_02745</name>
    <name evidence="3" type="ORF">AWB78_05943</name>
    <name evidence="4" type="ORF">AWB78_07598</name>
</gene>
<dbReference type="EMBL" id="FCOX02000086">
    <property type="protein sequence ID" value="SAL05612.1"/>
    <property type="molecule type" value="Genomic_DNA"/>
</dbReference>
<evidence type="ECO:0000313" key="5">
    <source>
        <dbReference type="Proteomes" id="UP000071859"/>
    </source>
</evidence>
<dbReference type="AlphaFoldDB" id="A0A158E0Z4"/>
<dbReference type="GO" id="GO:0003677">
    <property type="term" value="F:DNA binding"/>
    <property type="evidence" value="ECO:0007669"/>
    <property type="project" value="InterPro"/>
</dbReference>
<dbReference type="PANTHER" id="PTHR33408">
    <property type="entry name" value="TRANSPOSASE"/>
    <property type="match status" value="1"/>
</dbReference>
<evidence type="ECO:0000313" key="3">
    <source>
        <dbReference type="EMBL" id="SAL00433.1"/>
    </source>
</evidence>
<feature type="domain" description="Transposase IS4-like" evidence="1">
    <location>
        <begin position="15"/>
        <end position="123"/>
    </location>
</feature>
<dbReference type="GO" id="GO:0006313">
    <property type="term" value="P:DNA transposition"/>
    <property type="evidence" value="ECO:0007669"/>
    <property type="project" value="InterPro"/>
</dbReference>
<evidence type="ECO:0000259" key="1">
    <source>
        <dbReference type="Pfam" id="PF01609"/>
    </source>
</evidence>
<proteinExistence type="predicted"/>
<dbReference type="EMBL" id="FCOX02000042">
    <property type="protein sequence ID" value="SAL00433.1"/>
    <property type="molecule type" value="Genomic_DNA"/>
</dbReference>
<dbReference type="EMBL" id="FCOX02000011">
    <property type="protein sequence ID" value="SAK69989.1"/>
    <property type="molecule type" value="Genomic_DNA"/>
</dbReference>
<evidence type="ECO:0000313" key="4">
    <source>
        <dbReference type="EMBL" id="SAL05612.1"/>
    </source>
</evidence>
<reference evidence="5" key="2">
    <citation type="submission" date="2016-01" db="EMBL/GenBank/DDBJ databases">
        <authorList>
            <person name="Peeters Charlotte."/>
        </authorList>
    </citation>
    <scope>NUCLEOTIDE SEQUENCE [LARGE SCALE GENOMIC DNA]</scope>
</reference>
<accession>A0A158E0Z4</accession>